<organism evidence="1 2">
    <name type="scientific">Limibacillus halophilus</name>
    <dbReference type="NCBI Taxonomy" id="1579333"/>
    <lineage>
        <taxon>Bacteria</taxon>
        <taxon>Pseudomonadati</taxon>
        <taxon>Pseudomonadota</taxon>
        <taxon>Alphaproteobacteria</taxon>
        <taxon>Rhodospirillales</taxon>
        <taxon>Rhodovibrionaceae</taxon>
        <taxon>Limibacillus</taxon>
    </lineage>
</organism>
<dbReference type="EMBL" id="JACHXA010000011">
    <property type="protein sequence ID" value="MBB3066837.1"/>
    <property type="molecule type" value="Genomic_DNA"/>
</dbReference>
<dbReference type="AlphaFoldDB" id="A0A839SVL0"/>
<name>A0A839SVL0_9PROT</name>
<reference evidence="1 2" key="1">
    <citation type="submission" date="2020-08" db="EMBL/GenBank/DDBJ databases">
        <title>Genomic Encyclopedia of Type Strains, Phase III (KMG-III): the genomes of soil and plant-associated and newly described type strains.</title>
        <authorList>
            <person name="Whitman W."/>
        </authorList>
    </citation>
    <scope>NUCLEOTIDE SEQUENCE [LARGE SCALE GENOMIC DNA]</scope>
    <source>
        <strain evidence="1 2">CECT 8803</strain>
    </source>
</reference>
<accession>A0A839SVL0</accession>
<evidence type="ECO:0000313" key="1">
    <source>
        <dbReference type="EMBL" id="MBB3066837.1"/>
    </source>
</evidence>
<comment type="caution">
    <text evidence="1">The sequence shown here is derived from an EMBL/GenBank/DDBJ whole genome shotgun (WGS) entry which is preliminary data.</text>
</comment>
<dbReference type="Proteomes" id="UP000581135">
    <property type="component" value="Unassembled WGS sequence"/>
</dbReference>
<protein>
    <submittedName>
        <fullName evidence="1">Uncharacterized protein</fullName>
    </submittedName>
</protein>
<keyword evidence="2" id="KW-1185">Reference proteome</keyword>
<dbReference type="RefSeq" id="WP_183417667.1">
    <property type="nucleotide sequence ID" value="NZ_JACHXA010000011.1"/>
</dbReference>
<gene>
    <name evidence="1" type="ORF">FHR98_003148</name>
</gene>
<sequence length="649" mass="71652">MALNLETFSSRKGGNTFYKAISHPLVARDAEAFLERLSNRKVALYDPLDLLSTFHQIHDLSGLKISGLYVQDLGDVGKTLCGQTTRPVTELPRCDADCVLLIAYDADRLKEHIRHLLPETAELVSLDDGLRLPDGFLTDRNSYLAPLNFATNFAFFRDDGGLHTRLTTTNYWSGYGAEAPQIWCCLFDQQGRVLAQWNEEPADSYAAIAIESETVRERFGLAGFTGQLFLHVIGSAGHDVVKYALETYGDLDNVLSATHDANAWPADRYAGLPAPAAGEEVLLWVQNSHPCPIPAGAIGLSRMGDERIVTLDEQVPAFATLPLDTKRLLPEVRWPAQIEIHAGKHMVRPRYEVLWRVEADGPKAPFRRRIAHPNVERSDLTLDPAIRKAMPALGKGYLLPAPILPIKRYRSLALATPMSSAQTSLPLAVALYDPQGKELLRQPLGLLPRDHALELDMDALLPDGLAGEEHPESGGWGHMELFYDFSDGGEADGWLHALFRYHDRQSGHAADTSFGAHIFNSVITFKGEPQSYAGHPPGLSTRLYLPVAPLPWRTFCHLIYPASTPWHPHSQTTLTLHDGTGRPVASENLEIACSGSRLWDPATLYGSETLESAGPNAYVIIRDSSCRLFGYHGVERGSDAFSLDHMFGF</sequence>
<proteinExistence type="predicted"/>
<evidence type="ECO:0000313" key="2">
    <source>
        <dbReference type="Proteomes" id="UP000581135"/>
    </source>
</evidence>